<accession>A0A836IG46</accession>
<dbReference type="GeneID" id="94287753"/>
<dbReference type="Pfam" id="PF01916">
    <property type="entry name" value="DS"/>
    <property type="match status" value="2"/>
</dbReference>
<reference evidence="3 4" key="1">
    <citation type="submission" date="2021-02" db="EMBL/GenBank/DDBJ databases">
        <title>Porcisia hertigi Genome sequencing and assembly.</title>
        <authorList>
            <person name="Almutairi H."/>
            <person name="Gatherer D."/>
        </authorList>
    </citation>
    <scope>NUCLEOTIDE SEQUENCE [LARGE SCALE GENOMIC DNA]</scope>
    <source>
        <strain evidence="3 4">C119</strain>
    </source>
</reference>
<dbReference type="Proteomes" id="UP000674318">
    <property type="component" value="Unassembled WGS sequence"/>
</dbReference>
<comment type="similarity">
    <text evidence="1">Belongs to the deoxyhypusine synthase family.</text>
</comment>
<dbReference type="SUPFAM" id="SSF52467">
    <property type="entry name" value="DHS-like NAD/FAD-binding domain"/>
    <property type="match status" value="1"/>
</dbReference>
<dbReference type="EMBL" id="JAFJZO010000034">
    <property type="protein sequence ID" value="KAG5493798.1"/>
    <property type="molecule type" value="Genomic_DNA"/>
</dbReference>
<dbReference type="KEGG" id="phet:94287753"/>
<dbReference type="RefSeq" id="XP_067753833.1">
    <property type="nucleotide sequence ID" value="XM_067897676.1"/>
</dbReference>
<evidence type="ECO:0000256" key="1">
    <source>
        <dbReference type="ARBA" id="ARBA00009892"/>
    </source>
</evidence>
<dbReference type="PANTHER" id="PTHR11703">
    <property type="entry name" value="DEOXYHYPUSINE SYNTHASE"/>
    <property type="match status" value="1"/>
</dbReference>
<feature type="region of interest" description="Disordered" evidence="2">
    <location>
        <begin position="538"/>
        <end position="562"/>
    </location>
</feature>
<dbReference type="InterPro" id="IPR029035">
    <property type="entry name" value="DHS-like_NAD/FAD-binding_dom"/>
</dbReference>
<gene>
    <name evidence="3" type="ORF">JKF63_01630</name>
</gene>
<dbReference type="Gene3D" id="3.40.910.10">
    <property type="entry name" value="Deoxyhypusine synthase"/>
    <property type="match status" value="2"/>
</dbReference>
<evidence type="ECO:0008006" key="5">
    <source>
        <dbReference type="Google" id="ProtNLM"/>
    </source>
</evidence>
<evidence type="ECO:0000256" key="2">
    <source>
        <dbReference type="SAM" id="MobiDB-lite"/>
    </source>
</evidence>
<proteinExistence type="inferred from homology"/>
<organism evidence="3 4">
    <name type="scientific">Porcisia hertigi</name>
    <dbReference type="NCBI Taxonomy" id="2761500"/>
    <lineage>
        <taxon>Eukaryota</taxon>
        <taxon>Discoba</taxon>
        <taxon>Euglenozoa</taxon>
        <taxon>Kinetoplastea</taxon>
        <taxon>Metakinetoplastina</taxon>
        <taxon>Trypanosomatida</taxon>
        <taxon>Trypanosomatidae</taxon>
        <taxon>Leishmaniinae</taxon>
        <taxon>Porcisia</taxon>
    </lineage>
</organism>
<dbReference type="GO" id="GO:0005737">
    <property type="term" value="C:cytoplasm"/>
    <property type="evidence" value="ECO:0007669"/>
    <property type="project" value="TreeGrafter"/>
</dbReference>
<name>A0A836IG46_9TRYP</name>
<keyword evidence="4" id="KW-1185">Reference proteome</keyword>
<dbReference type="GO" id="GO:0034038">
    <property type="term" value="F:deoxyhypusine synthase activity"/>
    <property type="evidence" value="ECO:0007669"/>
    <property type="project" value="TreeGrafter"/>
</dbReference>
<dbReference type="OrthoDB" id="294378at2759"/>
<protein>
    <recommendedName>
        <fullName evidence="5">Deoxyhypusine synthase</fullName>
    </recommendedName>
</protein>
<dbReference type="InterPro" id="IPR036982">
    <property type="entry name" value="Deoxyhypusine_synthase_sf"/>
</dbReference>
<dbReference type="AlphaFoldDB" id="A0A836IG46"/>
<evidence type="ECO:0000313" key="4">
    <source>
        <dbReference type="Proteomes" id="UP000674318"/>
    </source>
</evidence>
<sequence>MANIAESAVLVSSAASAEAVEKLTHVRGPKSGFDNAQHIIESYPRMGFQATNYGLACSIAQRMIQQQPPSKVYQMKDGKYVLVPRDVGKDGKAVRQERVYPSLFMGVTANLMGTGCREAIRFLVQEGVVHRSPDVSADGTDDQLMFSRLKKEYTETYGGPPHPDEEAPGVHAFLCSIVLSGGGVEHDLRRACATYTVHHYASEAPEAAAKPFAAHTAIGAVNPARFGNIEYPLQGSPGSGLFDCLMRIFVRRLCTRQTQLREAAATQPIPDKYNDVCNWSVTPSEVWALCGLWLVDMLAEALKALQSTTSRVTNNLLVPTAGVPSSNGNSQGAERDGNVDSAELYRAEALARARTTVVYWAALQQVPLYSPSFVDGDIAGYLLPLPTPREVQGACNTPLSSATEVLDEPPAVEQLQVDLVRDVHSINKLAMLSKKTGMLICGGGVVKHHVCNANLMRNGADFTIILNNGQEFDGSDAGAKPEEALSWGKVRMEGEFVKVYGEVTTYLPLLVAEVFVPAVRQRRAKDDVQPRKKRFVRGPYHRKTSRRTPIPVLENEIQKTRD</sequence>
<evidence type="ECO:0000313" key="3">
    <source>
        <dbReference type="EMBL" id="KAG5493798.1"/>
    </source>
</evidence>
<comment type="caution">
    <text evidence="3">The sequence shown here is derived from an EMBL/GenBank/DDBJ whole genome shotgun (WGS) entry which is preliminary data.</text>
</comment>
<dbReference type="InterPro" id="IPR002773">
    <property type="entry name" value="Deoxyhypusine_synthase"/>
</dbReference>
<dbReference type="PANTHER" id="PTHR11703:SF1">
    <property type="entry name" value="DEOXYHYPUSINE SYNTHASE"/>
    <property type="match status" value="1"/>
</dbReference>